<keyword evidence="5" id="KW-0271">Exosome</keyword>
<dbReference type="PROSITE" id="PS50967">
    <property type="entry name" value="HRDC"/>
    <property type="match status" value="1"/>
</dbReference>
<evidence type="ECO:0000313" key="11">
    <source>
        <dbReference type="EMBL" id="NDV29215.1"/>
    </source>
</evidence>
<dbReference type="EMBL" id="GIBP01000246">
    <property type="protein sequence ID" value="NDV29215.1"/>
    <property type="molecule type" value="Transcribed_RNA"/>
</dbReference>
<feature type="region of interest" description="Disordered" evidence="9">
    <location>
        <begin position="654"/>
        <end position="675"/>
    </location>
</feature>
<dbReference type="InterPro" id="IPR010997">
    <property type="entry name" value="HRDC-like_sf"/>
</dbReference>
<feature type="region of interest" description="Disordered" evidence="9">
    <location>
        <begin position="690"/>
        <end position="709"/>
    </location>
</feature>
<evidence type="ECO:0000256" key="7">
    <source>
        <dbReference type="ARBA" id="ARBA00023242"/>
    </source>
</evidence>
<dbReference type="FunFam" id="1.10.150.80:FF:000001">
    <property type="entry name" value="Putative exosome component 10"/>
    <property type="match status" value="1"/>
</dbReference>
<dbReference type="GO" id="GO:0000166">
    <property type="term" value="F:nucleotide binding"/>
    <property type="evidence" value="ECO:0007669"/>
    <property type="project" value="InterPro"/>
</dbReference>
<dbReference type="GO" id="GO:0071040">
    <property type="term" value="P:nuclear polyadenylation-dependent antisense transcript catabolic process"/>
    <property type="evidence" value="ECO:0007669"/>
    <property type="project" value="TreeGrafter"/>
</dbReference>
<dbReference type="Pfam" id="PF01612">
    <property type="entry name" value="DNA_pol_A_exo1"/>
    <property type="match status" value="1"/>
</dbReference>
<dbReference type="InterPro" id="IPR049559">
    <property type="entry name" value="Rrp6p-like_exo"/>
</dbReference>
<dbReference type="GO" id="GO:0071035">
    <property type="term" value="P:nuclear polyadenylation-dependent rRNA catabolic process"/>
    <property type="evidence" value="ECO:0007669"/>
    <property type="project" value="TreeGrafter"/>
</dbReference>
<feature type="compositionally biased region" description="Low complexity" evidence="9">
    <location>
        <begin position="907"/>
        <end position="918"/>
    </location>
</feature>
<organism evidence="11">
    <name type="scientific">Arcella intermedia</name>
    <dbReference type="NCBI Taxonomy" id="1963864"/>
    <lineage>
        <taxon>Eukaryota</taxon>
        <taxon>Amoebozoa</taxon>
        <taxon>Tubulinea</taxon>
        <taxon>Elardia</taxon>
        <taxon>Arcellinida</taxon>
        <taxon>Sphaerothecina</taxon>
        <taxon>Arcellidae</taxon>
        <taxon>Arcella</taxon>
    </lineage>
</organism>
<dbReference type="GO" id="GO:0000467">
    <property type="term" value="P:exonucleolytic trimming to generate mature 3'-end of 5.8S rRNA from tricistronic rRNA transcript (SSU-rRNA, 5.8S rRNA, LSU-rRNA)"/>
    <property type="evidence" value="ECO:0007669"/>
    <property type="project" value="InterPro"/>
</dbReference>
<feature type="region of interest" description="Disordered" evidence="9">
    <location>
        <begin position="481"/>
        <end position="550"/>
    </location>
</feature>
<feature type="compositionally biased region" description="Basic and acidic residues" evidence="9">
    <location>
        <begin position="514"/>
        <end position="528"/>
    </location>
</feature>
<dbReference type="GO" id="GO:0071037">
    <property type="term" value="P:nuclear polyadenylation-dependent snRNA catabolic process"/>
    <property type="evidence" value="ECO:0007669"/>
    <property type="project" value="TreeGrafter"/>
</dbReference>
<feature type="compositionally biased region" description="Acidic residues" evidence="9">
    <location>
        <begin position="696"/>
        <end position="706"/>
    </location>
</feature>
<feature type="compositionally biased region" description="Polar residues" evidence="9">
    <location>
        <begin position="870"/>
        <end position="889"/>
    </location>
</feature>
<feature type="region of interest" description="Disordered" evidence="9">
    <location>
        <begin position="953"/>
        <end position="1057"/>
    </location>
</feature>
<evidence type="ECO:0000256" key="5">
    <source>
        <dbReference type="ARBA" id="ARBA00022835"/>
    </source>
</evidence>
<feature type="compositionally biased region" description="Polar residues" evidence="9">
    <location>
        <begin position="1048"/>
        <end position="1057"/>
    </location>
</feature>
<dbReference type="InterPro" id="IPR002562">
    <property type="entry name" value="3'-5'_exonuclease_dom"/>
</dbReference>
<feature type="region of interest" description="Disordered" evidence="9">
    <location>
        <begin position="841"/>
        <end position="920"/>
    </location>
</feature>
<feature type="compositionally biased region" description="Low complexity" evidence="9">
    <location>
        <begin position="743"/>
        <end position="753"/>
    </location>
</feature>
<dbReference type="Gene3D" id="3.30.420.10">
    <property type="entry name" value="Ribonuclease H-like superfamily/Ribonuclease H"/>
    <property type="match status" value="1"/>
</dbReference>
<keyword evidence="4" id="KW-0378">Hydrolase</keyword>
<dbReference type="Gene3D" id="1.10.150.80">
    <property type="entry name" value="HRDC domain"/>
    <property type="match status" value="1"/>
</dbReference>
<keyword evidence="3" id="KW-0540">Nuclease</keyword>
<name>A0A6B2KX69_9EUKA</name>
<dbReference type="GO" id="GO:0000176">
    <property type="term" value="C:nuclear exosome (RNase complex)"/>
    <property type="evidence" value="ECO:0007669"/>
    <property type="project" value="TreeGrafter"/>
</dbReference>
<dbReference type="FunFam" id="3.30.420.10:FF:000059">
    <property type="entry name" value="Exosome complex exonuclease Rrp6"/>
    <property type="match status" value="1"/>
</dbReference>
<evidence type="ECO:0000256" key="9">
    <source>
        <dbReference type="SAM" id="MobiDB-lite"/>
    </source>
</evidence>
<evidence type="ECO:0000256" key="4">
    <source>
        <dbReference type="ARBA" id="ARBA00022801"/>
    </source>
</evidence>
<keyword evidence="7" id="KW-0539">Nucleus</keyword>
<evidence type="ECO:0000256" key="6">
    <source>
        <dbReference type="ARBA" id="ARBA00022839"/>
    </source>
</evidence>
<feature type="domain" description="HRDC" evidence="10">
    <location>
        <begin position="379"/>
        <end position="460"/>
    </location>
</feature>
<evidence type="ECO:0000256" key="2">
    <source>
        <dbReference type="ARBA" id="ARBA00022552"/>
    </source>
</evidence>
<dbReference type="SUPFAM" id="SSF53098">
    <property type="entry name" value="Ribonuclease H-like"/>
    <property type="match status" value="1"/>
</dbReference>
<evidence type="ECO:0000256" key="8">
    <source>
        <dbReference type="ARBA" id="ARBA00043957"/>
    </source>
</evidence>
<comment type="similarity">
    <text evidence="8">Belongs to the exosome component 10/RRP6 family.</text>
</comment>
<feature type="region of interest" description="Disordered" evidence="9">
    <location>
        <begin position="724"/>
        <end position="762"/>
    </location>
</feature>
<keyword evidence="6" id="KW-0269">Exonuclease</keyword>
<dbReference type="PANTHER" id="PTHR12124">
    <property type="entry name" value="POLYMYOSITIS/SCLERODERMA AUTOANTIGEN-RELATED"/>
    <property type="match status" value="1"/>
</dbReference>
<dbReference type="SMART" id="SM00474">
    <property type="entry name" value="35EXOc"/>
    <property type="match status" value="1"/>
</dbReference>
<evidence type="ECO:0000256" key="1">
    <source>
        <dbReference type="ARBA" id="ARBA00004123"/>
    </source>
</evidence>
<dbReference type="GO" id="GO:0003727">
    <property type="term" value="F:single-stranded RNA binding"/>
    <property type="evidence" value="ECO:0007669"/>
    <property type="project" value="TreeGrafter"/>
</dbReference>
<evidence type="ECO:0000256" key="3">
    <source>
        <dbReference type="ARBA" id="ARBA00022722"/>
    </source>
</evidence>
<dbReference type="Pfam" id="PF00570">
    <property type="entry name" value="HRDC"/>
    <property type="match status" value="1"/>
</dbReference>
<feature type="compositionally biased region" description="Pro residues" evidence="9">
    <location>
        <begin position="856"/>
        <end position="865"/>
    </location>
</feature>
<reference evidence="11" key="1">
    <citation type="journal article" date="2020" name="J. Eukaryot. Microbiol.">
        <title>De novo Sequencing, Assembly and Annotation of the Transcriptome for the Free-Living Testate Amoeba Arcella intermedia.</title>
        <authorList>
            <person name="Ribeiro G.M."/>
            <person name="Porfirio-Sousa A.L."/>
            <person name="Maurer-Alcala X.X."/>
            <person name="Katz L.A."/>
            <person name="Lahr D.J.G."/>
        </authorList>
    </citation>
    <scope>NUCLEOTIDE SEQUENCE</scope>
</reference>
<feature type="compositionally biased region" description="Basic and acidic residues" evidence="9">
    <location>
        <begin position="964"/>
        <end position="1035"/>
    </location>
</feature>
<dbReference type="PANTHER" id="PTHR12124:SF47">
    <property type="entry name" value="EXOSOME COMPONENT 10"/>
    <property type="match status" value="1"/>
</dbReference>
<dbReference type="GO" id="GO:0071044">
    <property type="term" value="P:histone mRNA catabolic process"/>
    <property type="evidence" value="ECO:0007669"/>
    <property type="project" value="TreeGrafter"/>
</dbReference>
<dbReference type="SMART" id="SM00341">
    <property type="entry name" value="HRDC"/>
    <property type="match status" value="1"/>
</dbReference>
<keyword evidence="2" id="KW-0698">rRNA processing</keyword>
<dbReference type="GO" id="GO:0005730">
    <property type="term" value="C:nucleolus"/>
    <property type="evidence" value="ECO:0007669"/>
    <property type="project" value="TreeGrafter"/>
</dbReference>
<dbReference type="CDD" id="cd06147">
    <property type="entry name" value="Rrp6p_like_exo"/>
    <property type="match status" value="1"/>
</dbReference>
<evidence type="ECO:0000259" key="10">
    <source>
        <dbReference type="PROSITE" id="PS50967"/>
    </source>
</evidence>
<accession>A0A6B2KX69</accession>
<sequence>MDFEDSPNFNELTSRLFRMEDAPSIAAPKRREREEKMDFSKILSFYEGNEDSVGRQFEKKINLMKSFGADDENEISKPQERWKHEIDNSPSPFIPKITSKPHYYVRLDDFYNKIRSSDKKDLDSEIYHPYYYELTNFEIPPKQLTLKPAIHYKPLEETPLLWITQVDHLYTLISELKQVEEFAVDLEHHSYRSYQGFTCLMQISTRDKDYLIDTLLLRAHLQQLNEVFCDPSIVKVFHGADRDIEWLQADFSVYVVNMFDTGQAARAMELPSFSLAYLLLKYCSIEVDKKYQRADWRKRPLPEIMVKYAREDTHYLLWIYDQLRNKAFKRQAYNSPDFLKSIWVKSRDVCLRMYKKEVITPDSWQDVFHKFHITGQNLSKFQLQVFSSLFMWRDSVARKEDESTRYVLPNLLLWEISLRTPTTEQELLDICRPKAPALVLKYTRDIVSIINQIKVSEEQDDEQYGAFIPYSKQPVYQAYYPDYNSRPPMNQSLPPFPVPSDTSKLIKPIPTSPDGKRRDQPTQRKTETKPPTPPQLDSDSPPLFLPTPSPVLTTEQLYDHAHWMELPSLASLQPSDRAVSAKAMEDSLAKKELSFKHSDFASIPEKSLKFSDFSGAGDDNLIIPALYDEYLDDEDDLTTDARNRRNTRAAVRQLLNQHPDPRPDPSTHPQSSNQKEEMWYSLENAFVSDSVSKEMESDDEEEEDFNEREIGLEDIPKTMAEIYKLSNKTRKQKKKKKMKRKTSPTSPSSPLFLKHGDGDNKIDIHFQSKNQETDIQNDFQSTLEFMRVIGWLSSDEPVPKPQARTVPSQPILTFGSSVGSTAGPTTSAPVPVIVQVGGGGILSDSSENGPLHSPTAFPPLSPPVSPSKYPATSISNPTTPKKGSTTNDPQFKKNWKPNKPRSWSFTNNFPNNAPYNNYQSGGGHYNNTNYQSNSYGSYSNHYNDANYFMNGNNNTSFKPIPQNRDYREKERRDNREFRDSREFVYPRDHNNSGRDNDRGDHERDRRMREGKPDNRDRDNMRYSNNRDPHPPEKSPSKAKRALFPPPNTKQGSYHLNQ</sequence>
<feature type="compositionally biased region" description="Basic residues" evidence="9">
    <location>
        <begin position="727"/>
        <end position="742"/>
    </location>
</feature>
<dbReference type="InterPro" id="IPR044876">
    <property type="entry name" value="HRDC_dom_sf"/>
</dbReference>
<dbReference type="GO" id="GO:0071038">
    <property type="term" value="P:TRAMP-dependent tRNA surveillance pathway"/>
    <property type="evidence" value="ECO:0007669"/>
    <property type="project" value="TreeGrafter"/>
</dbReference>
<dbReference type="GO" id="GO:0071036">
    <property type="term" value="P:nuclear polyadenylation-dependent snoRNA catabolic process"/>
    <property type="evidence" value="ECO:0007669"/>
    <property type="project" value="TreeGrafter"/>
</dbReference>
<dbReference type="InterPro" id="IPR002121">
    <property type="entry name" value="HRDC_dom"/>
</dbReference>
<comment type="subcellular location">
    <subcellularLocation>
        <location evidence="1">Nucleus</location>
    </subcellularLocation>
</comment>
<dbReference type="InterPro" id="IPR045092">
    <property type="entry name" value="Rrp6-like"/>
</dbReference>
<proteinExistence type="inferred from homology"/>
<dbReference type="GO" id="GO:0071039">
    <property type="term" value="P:nuclear polyadenylation-dependent CUT catabolic process"/>
    <property type="evidence" value="ECO:0007669"/>
    <property type="project" value="TreeGrafter"/>
</dbReference>
<dbReference type="SUPFAM" id="SSF47819">
    <property type="entry name" value="HRDC-like"/>
    <property type="match status" value="1"/>
</dbReference>
<protein>
    <recommendedName>
        <fullName evidence="10">HRDC domain-containing protein</fullName>
    </recommendedName>
</protein>
<dbReference type="InterPro" id="IPR036397">
    <property type="entry name" value="RNaseH_sf"/>
</dbReference>
<dbReference type="GO" id="GO:0000175">
    <property type="term" value="F:3'-5'-RNA exonuclease activity"/>
    <property type="evidence" value="ECO:0007669"/>
    <property type="project" value="InterPro"/>
</dbReference>
<dbReference type="InterPro" id="IPR012337">
    <property type="entry name" value="RNaseH-like_sf"/>
</dbReference>
<dbReference type="GO" id="GO:0071051">
    <property type="term" value="P:poly(A)-dependent snoRNA 3'-end processing"/>
    <property type="evidence" value="ECO:0007669"/>
    <property type="project" value="TreeGrafter"/>
</dbReference>
<dbReference type="AlphaFoldDB" id="A0A6B2KX69"/>